<evidence type="ECO:0000256" key="1">
    <source>
        <dbReference type="ARBA" id="ARBA00007169"/>
    </source>
</evidence>
<evidence type="ECO:0000313" key="4">
    <source>
        <dbReference type="Proteomes" id="UP000187134"/>
    </source>
</evidence>
<accession>A0A1R1BM80</accession>
<dbReference type="InterPro" id="IPR012223">
    <property type="entry name" value="TEII"/>
</dbReference>
<feature type="domain" description="Thioesterase" evidence="2">
    <location>
        <begin position="2"/>
        <end position="225"/>
    </location>
</feature>
<dbReference type="InterPro" id="IPR029058">
    <property type="entry name" value="AB_hydrolase_fold"/>
</dbReference>
<dbReference type="Proteomes" id="UP000187134">
    <property type="component" value="Unassembled WGS sequence"/>
</dbReference>
<dbReference type="Gene3D" id="3.40.50.1820">
    <property type="entry name" value="alpha/beta hydrolase"/>
    <property type="match status" value="1"/>
</dbReference>
<dbReference type="AlphaFoldDB" id="A0A1R1BM80"/>
<comment type="similarity">
    <text evidence="1">Belongs to the thioesterase family.</text>
</comment>
<evidence type="ECO:0000259" key="2">
    <source>
        <dbReference type="Pfam" id="PF00975"/>
    </source>
</evidence>
<evidence type="ECO:0000313" key="3">
    <source>
        <dbReference type="EMBL" id="OMF10815.1"/>
    </source>
</evidence>
<dbReference type="InterPro" id="IPR001031">
    <property type="entry name" value="Thioesterase"/>
</dbReference>
<dbReference type="EMBL" id="MRTJ01000012">
    <property type="protein sequence ID" value="OMF10815.1"/>
    <property type="molecule type" value="Genomic_DNA"/>
</dbReference>
<dbReference type="SUPFAM" id="SSF53474">
    <property type="entry name" value="alpha/beta-Hydrolases"/>
    <property type="match status" value="1"/>
</dbReference>
<reference evidence="3 4" key="1">
    <citation type="submission" date="2016-11" db="EMBL/GenBank/DDBJ databases">
        <title>Paenibacillus species isolates.</title>
        <authorList>
            <person name="Beno S.M."/>
        </authorList>
    </citation>
    <scope>NUCLEOTIDE SEQUENCE [LARGE SCALE GENOMIC DNA]</scope>
    <source>
        <strain evidence="3 4">FSL H8-0246</strain>
    </source>
</reference>
<dbReference type="OrthoDB" id="2213423at2"/>
<sequence>MQLICFPYAGAHVNVFVELQNQIKIKYPHMQVMSVEYAGHGRRFSETSHLSIQENAADLYTRITATMNKDEEIIMLGYSMGSIVAYEVAKMLIREGYNVVKLIFMAATPPHRIDIRHEDLSGDEELLLRCKHYGLIKEGQFDSAQMRKLFLPALRNDINSVNAYNVVNNYQSHTFDEKVQIAVFLGQQDLSVTDEDHWTDLSENDVQYHFYPSGHFFLYDHQNQVSLDVIDFITNSNTTIF</sequence>
<dbReference type="PANTHER" id="PTHR11487:SF0">
    <property type="entry name" value="S-ACYL FATTY ACID SYNTHASE THIOESTERASE, MEDIUM CHAIN"/>
    <property type="match status" value="1"/>
</dbReference>
<dbReference type="Pfam" id="PF00975">
    <property type="entry name" value="Thioesterase"/>
    <property type="match status" value="1"/>
</dbReference>
<dbReference type="PANTHER" id="PTHR11487">
    <property type="entry name" value="THIOESTERASE"/>
    <property type="match status" value="1"/>
</dbReference>
<organism evidence="3 4">
    <name type="scientific">Paenibacillus amylolyticus</name>
    <dbReference type="NCBI Taxonomy" id="1451"/>
    <lineage>
        <taxon>Bacteria</taxon>
        <taxon>Bacillati</taxon>
        <taxon>Bacillota</taxon>
        <taxon>Bacilli</taxon>
        <taxon>Bacillales</taxon>
        <taxon>Paenibacillaceae</taxon>
        <taxon>Paenibacillus</taxon>
    </lineage>
</organism>
<gene>
    <name evidence="3" type="ORF">BK131_22695</name>
</gene>
<name>A0A1R1BM80_PAEAM</name>
<dbReference type="RefSeq" id="WP_076333350.1">
    <property type="nucleotide sequence ID" value="NZ_MRTJ01000012.1"/>
</dbReference>
<protein>
    <recommendedName>
        <fullName evidence="2">Thioesterase domain-containing protein</fullName>
    </recommendedName>
</protein>
<dbReference type="GO" id="GO:0008610">
    <property type="term" value="P:lipid biosynthetic process"/>
    <property type="evidence" value="ECO:0007669"/>
    <property type="project" value="TreeGrafter"/>
</dbReference>
<comment type="caution">
    <text evidence="3">The sequence shown here is derived from an EMBL/GenBank/DDBJ whole genome shotgun (WGS) entry which is preliminary data.</text>
</comment>
<proteinExistence type="inferred from homology"/>